<gene>
    <name evidence="1" type="ORF">SAMN05421858_2060</name>
</gene>
<evidence type="ECO:0000313" key="1">
    <source>
        <dbReference type="EMBL" id="SIR27083.1"/>
    </source>
</evidence>
<accession>A0A1N6ZJR2</accession>
<keyword evidence="2" id="KW-1185">Reference proteome</keyword>
<dbReference type="EMBL" id="FTNO01000001">
    <property type="protein sequence ID" value="SIR27083.1"/>
    <property type="molecule type" value="Genomic_DNA"/>
</dbReference>
<dbReference type="Proteomes" id="UP000186914">
    <property type="component" value="Unassembled WGS sequence"/>
</dbReference>
<evidence type="ECO:0000313" key="2">
    <source>
        <dbReference type="Proteomes" id="UP000186914"/>
    </source>
</evidence>
<evidence type="ECO:0008006" key="3">
    <source>
        <dbReference type="Google" id="ProtNLM"/>
    </source>
</evidence>
<name>A0A1N6ZJR2_9EURY</name>
<organism evidence="1 2">
    <name type="scientific">Haladaptatus litoreus</name>
    <dbReference type="NCBI Taxonomy" id="553468"/>
    <lineage>
        <taxon>Archaea</taxon>
        <taxon>Methanobacteriati</taxon>
        <taxon>Methanobacteriota</taxon>
        <taxon>Stenosarchaea group</taxon>
        <taxon>Halobacteria</taxon>
        <taxon>Halobacteriales</taxon>
        <taxon>Haladaptataceae</taxon>
        <taxon>Haladaptatus</taxon>
    </lineage>
</organism>
<dbReference type="RefSeq" id="WP_076429970.1">
    <property type="nucleotide sequence ID" value="NZ_FTNO01000001.1"/>
</dbReference>
<dbReference type="AlphaFoldDB" id="A0A1N6ZJR2"/>
<reference evidence="2" key="1">
    <citation type="submission" date="2017-01" db="EMBL/GenBank/DDBJ databases">
        <authorList>
            <person name="Varghese N."/>
            <person name="Submissions S."/>
        </authorList>
    </citation>
    <scope>NUCLEOTIDE SEQUENCE [LARGE SCALE GENOMIC DNA]</scope>
    <source>
        <strain evidence="2">CGMCC 1.7737</strain>
    </source>
</reference>
<protein>
    <recommendedName>
        <fullName evidence="3">Methyltransferase domain-containing protein</fullName>
    </recommendedName>
</protein>
<dbReference type="OrthoDB" id="175699at2157"/>
<proteinExistence type="predicted"/>
<sequence>MSVEDYSSKLETTHETYEIEDVAFIGRTLEEYVRMFDLDLAELDDAAILDCPSGACAFVAEATKLGISAVGADVMYQSDYGDLNERGEVDIEMALDGFDGVEDLFEWEFYGDVDGVREHWTNAYETFLGDYSVGLSSGRYVPAKLPNLPFEDDEFTLTLSAHLLFLYADRLSHEFHVESLCELARVTENEVRVYPLADFEGTPYPRLDEILEALAEDGHGVEIESVPFEFQRGASDILVIDCA</sequence>